<accession>A0A1A8ZGJ3</accession>
<name>A0A1A8ZGJ3_9ACTN</name>
<evidence type="ECO:0000313" key="1">
    <source>
        <dbReference type="EMBL" id="SBT42961.1"/>
    </source>
</evidence>
<reference evidence="2" key="1">
    <citation type="submission" date="2016-06" db="EMBL/GenBank/DDBJ databases">
        <authorList>
            <person name="Varghese N."/>
            <person name="Submissions Spin"/>
        </authorList>
    </citation>
    <scope>NUCLEOTIDE SEQUENCE [LARGE SCALE GENOMIC DNA]</scope>
    <source>
        <strain evidence="2">DSM 44815</strain>
    </source>
</reference>
<sequence>MESTRPRCYLEYRRGMTAQVRKLSISVPPDVAARLEQEPNASAYVTQAVRDRMRLDALDAELAHAGIPITGQGVAEARARRAAVEAEWSAERRQALRDRVRQHLRDDAGGAARQPVA</sequence>
<organism evidence="1 2">
    <name type="scientific">Micromonospora auratinigra</name>
    <dbReference type="NCBI Taxonomy" id="261654"/>
    <lineage>
        <taxon>Bacteria</taxon>
        <taxon>Bacillati</taxon>
        <taxon>Actinomycetota</taxon>
        <taxon>Actinomycetes</taxon>
        <taxon>Micromonosporales</taxon>
        <taxon>Micromonosporaceae</taxon>
        <taxon>Micromonospora</taxon>
    </lineage>
</organism>
<proteinExistence type="predicted"/>
<gene>
    <name evidence="1" type="ORF">GA0070611_2144</name>
</gene>
<keyword evidence="2" id="KW-1185">Reference proteome</keyword>
<evidence type="ECO:0000313" key="2">
    <source>
        <dbReference type="Proteomes" id="UP000199385"/>
    </source>
</evidence>
<dbReference type="AlphaFoldDB" id="A0A1A8ZGJ3"/>
<dbReference type="EMBL" id="LT594323">
    <property type="protein sequence ID" value="SBT42961.1"/>
    <property type="molecule type" value="Genomic_DNA"/>
</dbReference>
<dbReference type="PATRIC" id="fig|261654.4.peg.2181"/>
<dbReference type="Proteomes" id="UP000199385">
    <property type="component" value="Chromosome I"/>
</dbReference>
<protein>
    <submittedName>
        <fullName evidence="1">Uncharacterized protein</fullName>
    </submittedName>
</protein>
<dbReference type="STRING" id="261654.GA0070611_2144"/>